<reference evidence="1 2" key="1">
    <citation type="submission" date="2023-07" db="EMBL/GenBank/DDBJ databases">
        <title>Sequencing the genomes of 1000 actinobacteria strains.</title>
        <authorList>
            <person name="Klenk H.-P."/>
        </authorList>
    </citation>
    <scope>NUCLEOTIDE SEQUENCE [LARGE SCALE GENOMIC DNA]</scope>
    <source>
        <strain evidence="1 2">DSM 15539</strain>
    </source>
</reference>
<dbReference type="CDD" id="cd00090">
    <property type="entry name" value="HTH_ARSR"/>
    <property type="match status" value="1"/>
</dbReference>
<dbReference type="Proteomes" id="UP001266099">
    <property type="component" value="Unassembled WGS sequence"/>
</dbReference>
<evidence type="ECO:0000313" key="1">
    <source>
        <dbReference type="EMBL" id="MDR6939642.1"/>
    </source>
</evidence>
<dbReference type="Gene3D" id="1.10.10.10">
    <property type="entry name" value="Winged helix-like DNA-binding domain superfamily/Winged helix DNA-binding domain"/>
    <property type="match status" value="1"/>
</dbReference>
<sequence length="249" mass="27532">MRTTPPPIGTGSLLAAMQQLSPANHAMLRYLSGMVKPMTIAQIAQDQDLHQNSVRESIEALYAAGLIERSKVGSASRGRPAWAYYSIAPKTDAVFGVYVSKFACAISEMFRMKSDNPKSLAYTLGAYWAGELDEIAAAEARGLIRSDTEYQDLPDQEKVFILRSLLSAVGHAAKLNSENCRTLCIGTCPFRDTDGSIDQIVCEIHRGQVSQIVQYLSDNSERAFLRPRVRPGVCELTIEKARRNDKQCR</sequence>
<dbReference type="RefSeq" id="WP_309956471.1">
    <property type="nucleotide sequence ID" value="NZ_JAVDUJ010000001.1"/>
</dbReference>
<dbReference type="InterPro" id="IPR036390">
    <property type="entry name" value="WH_DNA-bd_sf"/>
</dbReference>
<comment type="caution">
    <text evidence="1">The sequence shown here is derived from an EMBL/GenBank/DDBJ whole genome shotgun (WGS) entry which is preliminary data.</text>
</comment>
<dbReference type="SUPFAM" id="SSF46785">
    <property type="entry name" value="Winged helix' DNA-binding domain"/>
    <property type="match status" value="1"/>
</dbReference>
<proteinExistence type="predicted"/>
<dbReference type="InterPro" id="IPR011991">
    <property type="entry name" value="ArsR-like_HTH"/>
</dbReference>
<name>A0ABU1T2N4_9ACTO</name>
<gene>
    <name evidence="1" type="ORF">J2S36_001185</name>
</gene>
<dbReference type="EMBL" id="JAVDUJ010000001">
    <property type="protein sequence ID" value="MDR6939642.1"/>
    <property type="molecule type" value="Genomic_DNA"/>
</dbReference>
<dbReference type="InterPro" id="IPR036388">
    <property type="entry name" value="WH-like_DNA-bd_sf"/>
</dbReference>
<protein>
    <submittedName>
        <fullName evidence="1">ArsR family transcriptional regulator</fullName>
    </submittedName>
</protein>
<organism evidence="1 2">
    <name type="scientific">Arcanobacterium hippocoleae</name>
    <dbReference type="NCBI Taxonomy" id="149017"/>
    <lineage>
        <taxon>Bacteria</taxon>
        <taxon>Bacillati</taxon>
        <taxon>Actinomycetota</taxon>
        <taxon>Actinomycetes</taxon>
        <taxon>Actinomycetales</taxon>
        <taxon>Actinomycetaceae</taxon>
        <taxon>Arcanobacterium</taxon>
    </lineage>
</organism>
<accession>A0ABU1T2N4</accession>
<evidence type="ECO:0000313" key="2">
    <source>
        <dbReference type="Proteomes" id="UP001266099"/>
    </source>
</evidence>
<keyword evidence="2" id="KW-1185">Reference proteome</keyword>